<protein>
    <recommendedName>
        <fullName evidence="5">DUF3024 domain-containing protein</fullName>
    </recommendedName>
</protein>
<evidence type="ECO:0000313" key="4">
    <source>
        <dbReference type="Proteomes" id="UP000186904"/>
    </source>
</evidence>
<evidence type="ECO:0000313" key="1">
    <source>
        <dbReference type="EMBL" id="SES31796.1"/>
    </source>
</evidence>
<evidence type="ECO:0000313" key="2">
    <source>
        <dbReference type="EMBL" id="SFM31894.1"/>
    </source>
</evidence>
<evidence type="ECO:0000313" key="3">
    <source>
        <dbReference type="Proteomes" id="UP000186599"/>
    </source>
</evidence>
<dbReference type="STRING" id="653930.SAMN05216589_3159"/>
<reference evidence="3 4" key="1">
    <citation type="submission" date="2016-10" db="EMBL/GenBank/DDBJ databases">
        <authorList>
            <person name="de Groot N.N."/>
        </authorList>
    </citation>
    <scope>NUCLEOTIDE SEQUENCE [LARGE SCALE GENOMIC DNA]</scope>
    <source>
        <strain evidence="2 3">CGMCC 1.9095</strain>
        <strain evidence="1 4">DSM 22558</strain>
    </source>
</reference>
<dbReference type="OrthoDB" id="1362002at2"/>
<dbReference type="Pfam" id="PF11225">
    <property type="entry name" value="DUF3024"/>
    <property type="match status" value="1"/>
</dbReference>
<dbReference type="EMBL" id="FOUA01000008">
    <property type="protein sequence ID" value="SFM31894.1"/>
    <property type="molecule type" value="Genomic_DNA"/>
</dbReference>
<dbReference type="InterPro" id="IPR021388">
    <property type="entry name" value="DUF3024"/>
</dbReference>
<keyword evidence="3" id="KW-1185">Reference proteome</keyword>
<sequence length="115" mass="13673">MAISEFEVKRCEKELEKFLEEKRPPAHVRAQVDLDYRISGQSVEIFEVRPSFRDPSEKTEMAVAKTTYVRSQKAWKVYWMRQDLKWHSYPPAPQVRHFEEFLSLVKEDANGCFFG</sequence>
<dbReference type="Proteomes" id="UP000186904">
    <property type="component" value="Unassembled WGS sequence"/>
</dbReference>
<name>A0A031M7E5_9GAMM</name>
<proteinExistence type="predicted"/>
<accession>A0A031M7E5</accession>
<dbReference type="EMBL" id="FOGN01000008">
    <property type="protein sequence ID" value="SES31796.1"/>
    <property type="molecule type" value="Genomic_DNA"/>
</dbReference>
<evidence type="ECO:0008006" key="5">
    <source>
        <dbReference type="Google" id="ProtNLM"/>
    </source>
</evidence>
<organism evidence="1 4">
    <name type="scientific">Halopseudomonas bauzanensis</name>
    <dbReference type="NCBI Taxonomy" id="653930"/>
    <lineage>
        <taxon>Bacteria</taxon>
        <taxon>Pseudomonadati</taxon>
        <taxon>Pseudomonadota</taxon>
        <taxon>Gammaproteobacteria</taxon>
        <taxon>Pseudomonadales</taxon>
        <taxon>Pseudomonadaceae</taxon>
        <taxon>Halopseudomonas</taxon>
    </lineage>
</organism>
<dbReference type="AlphaFoldDB" id="A0A031M7E5"/>
<gene>
    <name evidence="2" type="ORF">SAMN04487855_3157</name>
    <name evidence="1" type="ORF">SAMN05216589_3159</name>
</gene>
<dbReference type="Proteomes" id="UP000186599">
    <property type="component" value="Unassembled WGS sequence"/>
</dbReference>